<feature type="transmembrane region" description="Helical" evidence="9">
    <location>
        <begin position="724"/>
        <end position="742"/>
    </location>
</feature>
<accession>A0A2G3E037</accession>
<evidence type="ECO:0000256" key="4">
    <source>
        <dbReference type="ARBA" id="ARBA00022692"/>
    </source>
</evidence>
<dbReference type="InterPro" id="IPR048634">
    <property type="entry name" value="SecD_SecF_C"/>
</dbReference>
<evidence type="ECO:0000256" key="3">
    <source>
        <dbReference type="ARBA" id="ARBA00022475"/>
    </source>
</evidence>
<comment type="similarity">
    <text evidence="9">Belongs to the SecD/SecF family. SecD subfamily.</text>
</comment>
<keyword evidence="2 9" id="KW-0813">Transport</keyword>
<keyword evidence="5 9" id="KW-0653">Protein transport</keyword>
<keyword evidence="7 9" id="KW-0811">Translocation</keyword>
<evidence type="ECO:0000256" key="1">
    <source>
        <dbReference type="ARBA" id="ARBA00004651"/>
    </source>
</evidence>
<keyword evidence="4 9" id="KW-0812">Transmembrane</keyword>
<dbReference type="InterPro" id="IPR022813">
    <property type="entry name" value="SecD/SecF_arch_bac"/>
</dbReference>
<dbReference type="AlphaFoldDB" id="A0A2G3E037"/>
<dbReference type="HAMAP" id="MF_01464_B">
    <property type="entry name" value="SecF_B"/>
    <property type="match status" value="1"/>
</dbReference>
<evidence type="ECO:0000256" key="2">
    <source>
        <dbReference type="ARBA" id="ARBA00022448"/>
    </source>
</evidence>
<feature type="transmembrane region" description="Helical" evidence="9">
    <location>
        <begin position="365"/>
        <end position="386"/>
    </location>
</feature>
<comment type="subunit">
    <text evidence="9">Forms a complex with SecF. Part of the essential Sec protein translocation apparatus which comprises SecA, SecYEG and auxiliary proteins SecDF. Other proteins may also be involved.</text>
</comment>
<feature type="transmembrane region" description="Helical" evidence="9">
    <location>
        <begin position="489"/>
        <end position="509"/>
    </location>
</feature>
<feature type="transmembrane region" description="Helical" evidence="9">
    <location>
        <begin position="313"/>
        <end position="333"/>
    </location>
</feature>
<dbReference type="Gene3D" id="3.30.70.3400">
    <property type="match status" value="1"/>
</dbReference>
<evidence type="ECO:0000256" key="10">
    <source>
        <dbReference type="HAMAP-Rule" id="MF_01464"/>
    </source>
</evidence>
<dbReference type="PRINTS" id="PR01755">
    <property type="entry name" value="SECFTRNLCASE"/>
</dbReference>
<dbReference type="EMBL" id="PDYF01000003">
    <property type="protein sequence ID" value="PHU36500.1"/>
    <property type="molecule type" value="Genomic_DNA"/>
</dbReference>
<evidence type="ECO:0000256" key="7">
    <source>
        <dbReference type="ARBA" id="ARBA00023010"/>
    </source>
</evidence>
<feature type="domain" description="Protein export membrane protein SecD/SecF C-terminal" evidence="11">
    <location>
        <begin position="291"/>
        <end position="458"/>
    </location>
</feature>
<dbReference type="HAMAP" id="MF_01463_B">
    <property type="entry name" value="SecD_B"/>
    <property type="match status" value="1"/>
</dbReference>
<keyword evidence="3 9" id="KW-1003">Cell membrane</keyword>
<evidence type="ECO:0000256" key="6">
    <source>
        <dbReference type="ARBA" id="ARBA00022989"/>
    </source>
</evidence>
<organism evidence="14 15">
    <name type="scientific">Pseudobutyrivibrio ruminis</name>
    <dbReference type="NCBI Taxonomy" id="46206"/>
    <lineage>
        <taxon>Bacteria</taxon>
        <taxon>Bacillati</taxon>
        <taxon>Bacillota</taxon>
        <taxon>Clostridia</taxon>
        <taxon>Lachnospirales</taxon>
        <taxon>Lachnospiraceae</taxon>
        <taxon>Pseudobutyrivibrio</taxon>
    </lineage>
</organism>
<evidence type="ECO:0000259" key="13">
    <source>
        <dbReference type="Pfam" id="PF22599"/>
    </source>
</evidence>
<dbReference type="Pfam" id="PF21760">
    <property type="entry name" value="SecD_1st"/>
    <property type="match status" value="1"/>
</dbReference>
<comment type="similarity">
    <text evidence="10">Belongs to the SecD/SecF family. SecF subfamily.</text>
</comment>
<name>A0A2G3E037_9FIRM</name>
<feature type="domain" description="Protein translocase subunit SecDF P1" evidence="12">
    <location>
        <begin position="108"/>
        <end position="152"/>
    </location>
</feature>
<comment type="function">
    <text evidence="9">Part of the Sec protein translocase complex. Interacts with the SecYEG preprotein conducting channel. SecDF uses the proton motive force (PMF) to complete protein translocation after the ATP-dependent function of SecA.</text>
</comment>
<feature type="domain" description="Protein export membrane protein SecD/SecF C-terminal" evidence="11">
    <location>
        <begin position="594"/>
        <end position="774"/>
    </location>
</feature>
<dbReference type="NCBIfam" id="TIGR01129">
    <property type="entry name" value="secD"/>
    <property type="match status" value="1"/>
</dbReference>
<dbReference type="Gene3D" id="1.20.1640.10">
    <property type="entry name" value="Multidrug efflux transporter AcrB transmembrane domain"/>
    <property type="match status" value="2"/>
</dbReference>
<evidence type="ECO:0000259" key="12">
    <source>
        <dbReference type="Pfam" id="PF21760"/>
    </source>
</evidence>
<dbReference type="SUPFAM" id="SSF82866">
    <property type="entry name" value="Multidrug efflux transporter AcrB transmembrane domain"/>
    <property type="match status" value="2"/>
</dbReference>
<evidence type="ECO:0000259" key="11">
    <source>
        <dbReference type="Pfam" id="PF02355"/>
    </source>
</evidence>
<evidence type="ECO:0000313" key="15">
    <source>
        <dbReference type="Proteomes" id="UP000225889"/>
    </source>
</evidence>
<dbReference type="Pfam" id="PF22599">
    <property type="entry name" value="SecDF_P1_head"/>
    <property type="match status" value="1"/>
</dbReference>
<feature type="transmembrane region" description="Helical" evidence="9">
    <location>
        <begin position="748"/>
        <end position="774"/>
    </location>
</feature>
<dbReference type="NCBIfam" id="TIGR00966">
    <property type="entry name" value="transloc_SecF"/>
    <property type="match status" value="1"/>
</dbReference>
<dbReference type="InterPro" id="IPR055344">
    <property type="entry name" value="SecD_SecF_C_bact"/>
</dbReference>
<gene>
    <name evidence="10" type="primary">secF</name>
    <name evidence="9" type="synonym">secD</name>
    <name evidence="14" type="ORF">CSX01_00670</name>
</gene>
<comment type="caution">
    <text evidence="9">Lacks conserved residue(s) required for the propagation of feature annotation.</text>
</comment>
<sequence length="782" mass="83820">MKRLKKGQGIAWLIAFVLCLGLLGYYAMTVVQGTIKANDTSLKLGADATDAQKAKMAKYNADSLKLGLDLDGGVSITYEAIGDKPTDEQMNDTILKLQQRIENDLGEESSTTEANVYRVGDKRITVEIPGVTDANALLKELGTPGTLYFIMQYDDQGNANYTTTGRDENGDIQGTLNYDIQTLIDNGSVIATGKNVRSSQAGTEQDKTTGATEYVVELKFDDAGTKAFADATSKAFANGWSIAIYYDGKFVSVPTVQAAITDGNCVINGMSDYAEAEKLASYIRIGGLDIELQELESQVVGAQLGSDALKTSLIAGGIGLLVVMLFLIVMYLVPGVVASLALALYTVMLVSILKAFDITLTLPGIAGMILSIGMAVDANVICFARVREEIKAGRPVISAIETGFSKALSAILDGNITTLIAAAVLGFLGSGSVKGFAITLALGVILSMFTALVITRILINAFYAIGIRNAKAYGKAKEPTKFDFVGKKAIFIGISVFIIAAGFISMGVFKAKNGSGLNYSLEFMGGASTTVDFAAPQTDDVINNQIIPDIQKVLGNGTVQKSTVDGTNQVIFKTRTLSLDERTALNTMLETNYGVTEESITSQNIGSTISGEMRSQSMIAVIVAVFFMLLYIWFRFKDLRFASSAIIALVHDVLIVLSLYAFARISVGAAFIACMLTVIGYSVNDTIVVFDRIRENHKAIRTETPETLKELCNDSLSQTLSRSISTSITTAIMVLMLLILGVSSIREFALPLLAGIVAGTYSSIFIATQLWYIFKCKIGKKN</sequence>
<feature type="transmembrane region" description="Helical" evidence="9">
    <location>
        <begin position="641"/>
        <end position="663"/>
    </location>
</feature>
<feature type="transmembrane region" description="Helical" evidence="9">
    <location>
        <begin position="435"/>
        <end position="459"/>
    </location>
</feature>
<dbReference type="InterPro" id="IPR048631">
    <property type="entry name" value="SecD_1st"/>
</dbReference>
<feature type="transmembrane region" description="Helical" evidence="9">
    <location>
        <begin position="340"/>
        <end position="359"/>
    </location>
</feature>
<dbReference type="GO" id="GO:0015450">
    <property type="term" value="F:protein-transporting ATPase activity"/>
    <property type="evidence" value="ECO:0007669"/>
    <property type="project" value="InterPro"/>
</dbReference>
<evidence type="ECO:0000313" key="14">
    <source>
        <dbReference type="EMBL" id="PHU36500.1"/>
    </source>
</evidence>
<dbReference type="NCBIfam" id="TIGR00916">
    <property type="entry name" value="2A0604s01"/>
    <property type="match status" value="2"/>
</dbReference>
<keyword evidence="8 9" id="KW-0472">Membrane</keyword>
<dbReference type="InterPro" id="IPR005665">
    <property type="entry name" value="SecF_bac"/>
</dbReference>
<dbReference type="InterPro" id="IPR054384">
    <property type="entry name" value="SecDF_P1_head"/>
</dbReference>
<keyword evidence="6 9" id="KW-1133">Transmembrane helix</keyword>
<comment type="subcellular location">
    <subcellularLocation>
        <location evidence="1 9">Cell membrane</location>
        <topology evidence="1 9">Multi-pass membrane protein</topology>
    </subcellularLocation>
</comment>
<dbReference type="InterPro" id="IPR022645">
    <property type="entry name" value="SecD/SecF_bac"/>
</dbReference>
<dbReference type="PANTHER" id="PTHR30081">
    <property type="entry name" value="PROTEIN-EXPORT MEMBRANE PROTEIN SEC"/>
    <property type="match status" value="1"/>
</dbReference>
<feature type="transmembrane region" description="Helical" evidence="9">
    <location>
        <begin position="407"/>
        <end position="429"/>
    </location>
</feature>
<dbReference type="GO" id="GO:0065002">
    <property type="term" value="P:intracellular protein transmembrane transport"/>
    <property type="evidence" value="ECO:0007669"/>
    <property type="project" value="UniProtKB-UniRule"/>
</dbReference>
<proteinExistence type="inferred from homology"/>
<evidence type="ECO:0000256" key="9">
    <source>
        <dbReference type="HAMAP-Rule" id="MF_01463"/>
    </source>
</evidence>
<feature type="domain" description="SecDF P1 head subdomain" evidence="13">
    <location>
        <begin position="188"/>
        <end position="289"/>
    </location>
</feature>
<dbReference type="FunFam" id="1.20.1640.10:FF:000004">
    <property type="entry name" value="Protein translocase subunit SecD"/>
    <property type="match status" value="1"/>
</dbReference>
<dbReference type="Gene3D" id="3.30.1360.200">
    <property type="match status" value="1"/>
</dbReference>
<dbReference type="GO" id="GO:0006605">
    <property type="term" value="P:protein targeting"/>
    <property type="evidence" value="ECO:0007669"/>
    <property type="project" value="UniProtKB-UniRule"/>
</dbReference>
<evidence type="ECO:0000256" key="5">
    <source>
        <dbReference type="ARBA" id="ARBA00022927"/>
    </source>
</evidence>
<dbReference type="GO" id="GO:0005886">
    <property type="term" value="C:plasma membrane"/>
    <property type="evidence" value="ECO:0007669"/>
    <property type="project" value="UniProtKB-SubCell"/>
</dbReference>
<feature type="transmembrane region" description="Helical" evidence="9">
    <location>
        <begin position="9"/>
        <end position="28"/>
    </location>
</feature>
<reference evidence="14 15" key="1">
    <citation type="submission" date="2017-10" db="EMBL/GenBank/DDBJ databases">
        <title>Resolving the taxonomy of Roseburia spp., Eubacterium rectale and Agathobacter spp. through phylogenomic analysis.</title>
        <authorList>
            <person name="Sheridan P.O."/>
            <person name="Walker A.W."/>
            <person name="Duncan S.H."/>
            <person name="Scott K.P."/>
            <person name="Toole P.W.O."/>
            <person name="Luis P."/>
            <person name="Flint H.J."/>
        </authorList>
    </citation>
    <scope>NUCLEOTIDE SEQUENCE [LARGE SCALE GENOMIC DNA]</scope>
    <source>
        <strain evidence="14 15">JK626</strain>
    </source>
</reference>
<comment type="subunit">
    <text evidence="10">Forms a complex with SecD. Part of the essential Sec protein translocation apparatus which comprises SecA, SecYEG and auxiliary proteins SecDF. Other proteins may also be involved.</text>
</comment>
<dbReference type="PANTHER" id="PTHR30081:SF1">
    <property type="entry name" value="PROTEIN TRANSLOCASE SUBUNIT SECD"/>
    <property type="match status" value="1"/>
</dbReference>
<reference evidence="14 15" key="2">
    <citation type="submission" date="2017-10" db="EMBL/GenBank/DDBJ databases">
        <authorList>
            <person name="Banno H."/>
            <person name="Chua N.-H."/>
        </authorList>
    </citation>
    <scope>NUCLEOTIDE SEQUENCE [LARGE SCALE GENOMIC DNA]</scope>
    <source>
        <strain evidence="14 15">JK626</strain>
    </source>
</reference>
<comment type="caution">
    <text evidence="14">The sequence shown here is derived from an EMBL/GenBank/DDBJ whole genome shotgun (WGS) entry which is preliminary data.</text>
</comment>
<feature type="transmembrane region" description="Helical" evidence="9">
    <location>
        <begin position="669"/>
        <end position="690"/>
    </location>
</feature>
<protein>
    <recommendedName>
        <fullName evidence="9 10">Multifunctional fusion protein</fullName>
    </recommendedName>
    <domain>
        <recommendedName>
            <fullName evidence="9">Protein translocase subunit SecD</fullName>
        </recommendedName>
    </domain>
    <domain>
        <recommendedName>
            <fullName evidence="10">Protein-export membrane protein SecF</fullName>
        </recommendedName>
    </domain>
</protein>
<dbReference type="InterPro" id="IPR005791">
    <property type="entry name" value="SecD"/>
</dbReference>
<dbReference type="Pfam" id="PF02355">
    <property type="entry name" value="SecD_SecF_C"/>
    <property type="match status" value="2"/>
</dbReference>
<dbReference type="Proteomes" id="UP000225889">
    <property type="component" value="Unassembled WGS sequence"/>
</dbReference>
<dbReference type="RefSeq" id="WP_099391071.1">
    <property type="nucleotide sequence ID" value="NZ_PDYF01000003.1"/>
</dbReference>
<dbReference type="GO" id="GO:0043952">
    <property type="term" value="P:protein transport by the Sec complex"/>
    <property type="evidence" value="ECO:0007669"/>
    <property type="project" value="UniProtKB-UniRule"/>
</dbReference>
<feature type="transmembrane region" description="Helical" evidence="9">
    <location>
        <begin position="617"/>
        <end position="634"/>
    </location>
</feature>
<evidence type="ECO:0000256" key="8">
    <source>
        <dbReference type="ARBA" id="ARBA00023136"/>
    </source>
</evidence>